<sequence length="113" mass="12375">MRGRFIYHDEIAAGVVNVVGYSLDLTALTLPIQLFGSHRAWQCVHHGVTMLKSADVRFTTVEASHLGLVALSAGVNRHGQPSTTFWPSWTGASRSLASSVRIVRYPAGCQRRL</sequence>
<keyword evidence="2" id="KW-1185">Reference proteome</keyword>
<proteinExistence type="predicted"/>
<evidence type="ECO:0000313" key="1">
    <source>
        <dbReference type="EMBL" id="OHU76417.1"/>
    </source>
</evidence>
<name>A0A1S1M146_MYCCH</name>
<dbReference type="EMBL" id="MLIS01000003">
    <property type="protein sequence ID" value="OHU76417.1"/>
    <property type="molecule type" value="Genomic_DNA"/>
</dbReference>
<dbReference type="AlphaFoldDB" id="A0A1S1M146"/>
<gene>
    <name evidence="1" type="ORF">BKG84_24275</name>
</gene>
<accession>A0A1S1M146</accession>
<organism evidence="1 2">
    <name type="scientific">Mycobacteroides chelonae</name>
    <name type="common">Mycobacterium chelonae</name>
    <dbReference type="NCBI Taxonomy" id="1774"/>
    <lineage>
        <taxon>Bacteria</taxon>
        <taxon>Bacillati</taxon>
        <taxon>Actinomycetota</taxon>
        <taxon>Actinomycetes</taxon>
        <taxon>Mycobacteriales</taxon>
        <taxon>Mycobacteriaceae</taxon>
        <taxon>Mycobacteroides</taxon>
    </lineage>
</organism>
<reference evidence="1 2" key="1">
    <citation type="submission" date="2016-10" db="EMBL/GenBank/DDBJ databases">
        <title>Evaluation of Human, Veterinary and Environmental Mycobacterium chelonae Isolates by Core Genome Phylogenomic Analysis, Targeted Gene Comparison, and Anti-microbial Susceptibility Patterns: A Tale of Mistaken Identities.</title>
        <authorList>
            <person name="Fogelson S.B."/>
            <person name="Camus A.C."/>
            <person name="Lorenz W."/>
            <person name="Vasireddy R."/>
            <person name="Vasireddy S."/>
            <person name="Smith T."/>
            <person name="Brown-Elliott B.A."/>
            <person name="Wallace R.J.Jr."/>
            <person name="Hasan N.A."/>
            <person name="Reischl U."/>
            <person name="Sanchez S."/>
        </authorList>
    </citation>
    <scope>NUCLEOTIDE SEQUENCE [LARGE SCALE GENOMIC DNA]</scope>
    <source>
        <strain evidence="1 2">15518</strain>
    </source>
</reference>
<comment type="caution">
    <text evidence="1">The sequence shown here is derived from an EMBL/GenBank/DDBJ whole genome shotgun (WGS) entry which is preliminary data.</text>
</comment>
<evidence type="ECO:0000313" key="2">
    <source>
        <dbReference type="Proteomes" id="UP000179441"/>
    </source>
</evidence>
<dbReference type="Proteomes" id="UP000179441">
    <property type="component" value="Unassembled WGS sequence"/>
</dbReference>
<protein>
    <submittedName>
        <fullName evidence="1">Uncharacterized protein</fullName>
    </submittedName>
</protein>